<evidence type="ECO:0000256" key="4">
    <source>
        <dbReference type="ARBA" id="ARBA00023172"/>
    </source>
</evidence>
<dbReference type="PANTHER" id="PTHR30629">
    <property type="entry name" value="PROPHAGE INTEGRASE"/>
    <property type="match status" value="1"/>
</dbReference>
<dbReference type="Gene3D" id="3.30.160.390">
    <property type="entry name" value="Integrase, DNA-binding domain"/>
    <property type="match status" value="1"/>
</dbReference>
<evidence type="ECO:0000313" key="8">
    <source>
        <dbReference type="EMBL" id="APL95344.1"/>
    </source>
</evidence>
<reference evidence="8 9" key="1">
    <citation type="journal article" date="2012" name="J. Bacteriol.">
        <title>Genome sequence of Sphingobium indicum B90A, a hexachlorocyclohexane-degrading bacterium.</title>
        <authorList>
            <person name="Anand S."/>
            <person name="Sangwan N."/>
            <person name="Lata P."/>
            <person name="Kaur J."/>
            <person name="Dua A."/>
            <person name="Singh A.K."/>
            <person name="Verma M."/>
            <person name="Kaur J."/>
            <person name="Khurana J.P."/>
            <person name="Khurana P."/>
            <person name="Mathur S."/>
            <person name="Lal R."/>
        </authorList>
    </citation>
    <scope>NUCLEOTIDE SEQUENCE [LARGE SCALE GENOMIC DNA]</scope>
    <source>
        <strain evidence="9">DSM 16412 / CCM 7286 / MTCC 6364 / B90A</strain>
    </source>
</reference>
<dbReference type="Pfam" id="PF00589">
    <property type="entry name" value="Phage_integrase"/>
    <property type="match status" value="1"/>
</dbReference>
<sequence length="398" mass="44132">MGKLTANEVKAFLNKPGTYQDGDGLFLKVDRRGGASWLVRIQHQGKRRDYTIGTAKLVTLANARIEAVKLREAVRIKGLDPVADKRKAKAAAVTFKEAADAYLEAHKYQWANEKHGDQWLSTLKTYAFPALGSKPVGSITAGEIIAAISEVWTKTPETGRRVKQRICTVLDYAHARGWRATEAPHKALAAGKGLPKQSGGKHHPSMPYADVPAFLTRLRVTGGVWGRLALEFAVLTAARSQEVRLATWDEFDLDNALWTVPADHMKMRREHVVPLSPEAASVLRSAMVVRREGTDVVFPGMNGGVMSDMTLLKVLRRMEEPVTVHGFRSSFRTWVAEQTNFPGEVAEAALAHQNPNEVERAYQRGGMLDKRRKLMEAWGAHCATDRKPAVVLQLMRQA</sequence>
<evidence type="ECO:0000313" key="9">
    <source>
        <dbReference type="Proteomes" id="UP000004550"/>
    </source>
</evidence>
<dbReference type="GO" id="GO:0015074">
    <property type="term" value="P:DNA integration"/>
    <property type="evidence" value="ECO:0007669"/>
    <property type="project" value="UniProtKB-KW"/>
</dbReference>
<gene>
    <name evidence="8" type="ORF">SIDU_12940</name>
</gene>
<dbReference type="Gene3D" id="1.10.150.130">
    <property type="match status" value="1"/>
</dbReference>
<proteinExistence type="inferred from homology"/>
<evidence type="ECO:0000259" key="6">
    <source>
        <dbReference type="PROSITE" id="PS51898"/>
    </source>
</evidence>
<dbReference type="InterPro" id="IPR044068">
    <property type="entry name" value="CB"/>
</dbReference>
<dbReference type="Gene3D" id="1.10.443.10">
    <property type="entry name" value="Intergrase catalytic core"/>
    <property type="match status" value="1"/>
</dbReference>
<evidence type="ECO:0000256" key="1">
    <source>
        <dbReference type="ARBA" id="ARBA00008857"/>
    </source>
</evidence>
<dbReference type="InterPro" id="IPR025166">
    <property type="entry name" value="Integrase_DNA_bind_dom"/>
</dbReference>
<dbReference type="InterPro" id="IPR053876">
    <property type="entry name" value="Phage_int_M"/>
</dbReference>
<keyword evidence="3 5" id="KW-0238">DNA-binding</keyword>
<dbReference type="PROSITE" id="PS51900">
    <property type="entry name" value="CB"/>
    <property type="match status" value="1"/>
</dbReference>
<dbReference type="Pfam" id="PF13356">
    <property type="entry name" value="Arm-DNA-bind_3"/>
    <property type="match status" value="1"/>
</dbReference>
<protein>
    <submittedName>
        <fullName evidence="8">Integrase</fullName>
    </submittedName>
</protein>
<comment type="similarity">
    <text evidence="1">Belongs to the 'phage' integrase family.</text>
</comment>
<evidence type="ECO:0000256" key="3">
    <source>
        <dbReference type="ARBA" id="ARBA00023125"/>
    </source>
</evidence>
<dbReference type="InterPro" id="IPR013762">
    <property type="entry name" value="Integrase-like_cat_sf"/>
</dbReference>
<dbReference type="RefSeq" id="WP_007687901.1">
    <property type="nucleotide sequence ID" value="NZ_CP013070.1"/>
</dbReference>
<dbReference type="CDD" id="cd00801">
    <property type="entry name" value="INT_P4_C"/>
    <property type="match status" value="1"/>
</dbReference>
<dbReference type="GO" id="GO:0003677">
    <property type="term" value="F:DNA binding"/>
    <property type="evidence" value="ECO:0007669"/>
    <property type="project" value="UniProtKB-UniRule"/>
</dbReference>
<dbReference type="Proteomes" id="UP000004550">
    <property type="component" value="Chromosome"/>
</dbReference>
<keyword evidence="4" id="KW-0233">DNA recombination</keyword>
<dbReference type="PROSITE" id="PS51898">
    <property type="entry name" value="TYR_RECOMBINASE"/>
    <property type="match status" value="1"/>
</dbReference>
<dbReference type="InterPro" id="IPR002104">
    <property type="entry name" value="Integrase_catalytic"/>
</dbReference>
<name>A0A1L5BR26_SPHIB</name>
<dbReference type="InterPro" id="IPR010998">
    <property type="entry name" value="Integrase_recombinase_N"/>
</dbReference>
<dbReference type="InterPro" id="IPR038488">
    <property type="entry name" value="Integrase_DNA-bd_sf"/>
</dbReference>
<dbReference type="EMBL" id="CP013070">
    <property type="protein sequence ID" value="APL95344.1"/>
    <property type="molecule type" value="Genomic_DNA"/>
</dbReference>
<dbReference type="SUPFAM" id="SSF56349">
    <property type="entry name" value="DNA breaking-rejoining enzymes"/>
    <property type="match status" value="1"/>
</dbReference>
<dbReference type="InterPro" id="IPR011010">
    <property type="entry name" value="DNA_brk_join_enz"/>
</dbReference>
<dbReference type="AlphaFoldDB" id="A0A1L5BR26"/>
<organism evidence="8 9">
    <name type="scientific">Sphingobium indicum (strain DSM 16412 / CCM 7286 / MTCC 6364 / B90A)</name>
    <dbReference type="NCBI Taxonomy" id="861109"/>
    <lineage>
        <taxon>Bacteria</taxon>
        <taxon>Pseudomonadati</taxon>
        <taxon>Pseudomonadota</taxon>
        <taxon>Alphaproteobacteria</taxon>
        <taxon>Sphingomonadales</taxon>
        <taxon>Sphingomonadaceae</taxon>
        <taxon>Sphingobium</taxon>
    </lineage>
</organism>
<dbReference type="GO" id="GO:0006310">
    <property type="term" value="P:DNA recombination"/>
    <property type="evidence" value="ECO:0007669"/>
    <property type="project" value="UniProtKB-KW"/>
</dbReference>
<accession>A0A1L5BR26</accession>
<evidence type="ECO:0000259" key="7">
    <source>
        <dbReference type="PROSITE" id="PS51900"/>
    </source>
</evidence>
<feature type="domain" description="Core-binding (CB)" evidence="7">
    <location>
        <begin position="93"/>
        <end position="174"/>
    </location>
</feature>
<feature type="domain" description="Tyr recombinase" evidence="6">
    <location>
        <begin position="201"/>
        <end position="375"/>
    </location>
</feature>
<dbReference type="PANTHER" id="PTHR30629:SF2">
    <property type="entry name" value="PROPHAGE INTEGRASE INTS-RELATED"/>
    <property type="match status" value="1"/>
</dbReference>
<dbReference type="Pfam" id="PF22022">
    <property type="entry name" value="Phage_int_M"/>
    <property type="match status" value="1"/>
</dbReference>
<keyword evidence="2" id="KW-0229">DNA integration</keyword>
<evidence type="ECO:0000256" key="5">
    <source>
        <dbReference type="PROSITE-ProRule" id="PRU01248"/>
    </source>
</evidence>
<evidence type="ECO:0000256" key="2">
    <source>
        <dbReference type="ARBA" id="ARBA00022908"/>
    </source>
</evidence>
<dbReference type="InterPro" id="IPR050808">
    <property type="entry name" value="Phage_Integrase"/>
</dbReference>
<dbReference type="KEGG" id="sinb:SIDU_12940"/>